<gene>
    <name evidence="3" type="ORF">CLV60_115147</name>
</gene>
<keyword evidence="1" id="KW-1133">Transmembrane helix</keyword>
<evidence type="ECO:0000256" key="1">
    <source>
        <dbReference type="SAM" id="Phobius"/>
    </source>
</evidence>
<keyword evidence="3" id="KW-0012">Acyltransferase</keyword>
<dbReference type="EMBL" id="PYAS01000015">
    <property type="protein sequence ID" value="PSL23951.1"/>
    <property type="molecule type" value="Genomic_DNA"/>
</dbReference>
<keyword evidence="3" id="KW-0808">Transferase</keyword>
<dbReference type="Proteomes" id="UP000241964">
    <property type="component" value="Unassembled WGS sequence"/>
</dbReference>
<comment type="caution">
    <text evidence="3">The sequence shown here is derived from an EMBL/GenBank/DDBJ whole genome shotgun (WGS) entry which is preliminary data.</text>
</comment>
<keyword evidence="1" id="KW-0812">Transmembrane</keyword>
<feature type="transmembrane region" description="Helical" evidence="1">
    <location>
        <begin position="189"/>
        <end position="208"/>
    </location>
</feature>
<feature type="domain" description="Acyltransferase 3" evidence="2">
    <location>
        <begin position="9"/>
        <end position="376"/>
    </location>
</feature>
<feature type="transmembrane region" description="Helical" evidence="1">
    <location>
        <begin position="12"/>
        <end position="34"/>
    </location>
</feature>
<dbReference type="RefSeq" id="WP_106598506.1">
    <property type="nucleotide sequence ID" value="NZ_PYAS01000015.1"/>
</dbReference>
<reference evidence="3 4" key="1">
    <citation type="submission" date="2018-03" db="EMBL/GenBank/DDBJ databases">
        <title>Genomic Encyclopedia of Archaeal and Bacterial Type Strains, Phase II (KMG-II): from individual species to whole genera.</title>
        <authorList>
            <person name="Goeker M."/>
        </authorList>
    </citation>
    <scope>NUCLEOTIDE SEQUENCE [LARGE SCALE GENOMIC DNA]</scope>
    <source>
        <strain evidence="3 4">DSM 29057</strain>
    </source>
</reference>
<feature type="transmembrane region" description="Helical" evidence="1">
    <location>
        <begin position="149"/>
        <end position="168"/>
    </location>
</feature>
<dbReference type="PANTHER" id="PTHR36927">
    <property type="entry name" value="BLR4337 PROTEIN"/>
    <property type="match status" value="1"/>
</dbReference>
<dbReference type="Pfam" id="PF01757">
    <property type="entry name" value="Acyl_transf_3"/>
    <property type="match status" value="1"/>
</dbReference>
<evidence type="ECO:0000259" key="2">
    <source>
        <dbReference type="Pfam" id="PF01757"/>
    </source>
</evidence>
<accession>A0A2P8FQE7</accession>
<dbReference type="GO" id="GO:0016747">
    <property type="term" value="F:acyltransferase activity, transferring groups other than amino-acyl groups"/>
    <property type="evidence" value="ECO:0007669"/>
    <property type="project" value="InterPro"/>
</dbReference>
<name>A0A2P8FQE7_9BACT</name>
<keyword evidence="4" id="KW-1185">Reference proteome</keyword>
<sequence>MQQAPSRTLWIDYLRSFLTVLVVAHHSSLAYTTFASFDKVAYIRSTHPVVDAQRWIGLDIFENFNDVFFMSLMFLIAGLFVIKSIQRKGPGAFIRDRFYRLFIPFLIGGTILNLIAHYPSYVLAHESTGLRAYVEDFFIVEQWPVGPPWFIWVLFVFNIAFAFLYVLFRPKFAAPVNFDSSKYKPGRIVLWWFLFTFALYVPFAFWLGPYKWTGFGPFDFQISRAALYFGYFLLGTWLGKVNFNETMFGSSAPLVRRWPLWLVACGLVYTSLTIASPYLTTLVKTGALTEFQGYFVYFTIYVLSCTFSCIAFMTAFRALAKRHQWAWDSLSDHAYLIYLLHYPFVLWMQYWLLEVPLPAFAKFLITFLTAFVGSYLSGYLLRKIPIVRKYI</sequence>
<organism evidence="3 4">
    <name type="scientific">Dyadobacter jiangsuensis</name>
    <dbReference type="NCBI Taxonomy" id="1591085"/>
    <lineage>
        <taxon>Bacteria</taxon>
        <taxon>Pseudomonadati</taxon>
        <taxon>Bacteroidota</taxon>
        <taxon>Cytophagia</taxon>
        <taxon>Cytophagales</taxon>
        <taxon>Spirosomataceae</taxon>
        <taxon>Dyadobacter</taxon>
    </lineage>
</organism>
<dbReference type="InterPro" id="IPR002656">
    <property type="entry name" value="Acyl_transf_3_dom"/>
</dbReference>
<protein>
    <submittedName>
        <fullName evidence="3">Acyltransferase-like protein</fullName>
    </submittedName>
</protein>
<feature type="transmembrane region" description="Helical" evidence="1">
    <location>
        <begin position="98"/>
        <end position="118"/>
    </location>
</feature>
<feature type="transmembrane region" description="Helical" evidence="1">
    <location>
        <begin position="335"/>
        <end position="353"/>
    </location>
</feature>
<evidence type="ECO:0000313" key="3">
    <source>
        <dbReference type="EMBL" id="PSL23951.1"/>
    </source>
</evidence>
<dbReference type="InterPro" id="IPR050623">
    <property type="entry name" value="Glucan_succinyl_AcylTrfase"/>
</dbReference>
<dbReference type="PANTHER" id="PTHR36927:SF4">
    <property type="entry name" value="BLR5718 PROTEIN"/>
    <property type="match status" value="1"/>
</dbReference>
<feature type="transmembrane region" description="Helical" evidence="1">
    <location>
        <begin position="291"/>
        <end position="314"/>
    </location>
</feature>
<proteinExistence type="predicted"/>
<keyword evidence="1" id="KW-0472">Membrane</keyword>
<feature type="transmembrane region" description="Helical" evidence="1">
    <location>
        <begin position="359"/>
        <end position="381"/>
    </location>
</feature>
<dbReference type="AlphaFoldDB" id="A0A2P8FQE7"/>
<evidence type="ECO:0000313" key="4">
    <source>
        <dbReference type="Proteomes" id="UP000241964"/>
    </source>
</evidence>
<dbReference type="OrthoDB" id="5446016at2"/>
<feature type="transmembrane region" description="Helical" evidence="1">
    <location>
        <begin position="220"/>
        <end position="239"/>
    </location>
</feature>
<feature type="transmembrane region" description="Helical" evidence="1">
    <location>
        <begin position="67"/>
        <end position="86"/>
    </location>
</feature>
<feature type="transmembrane region" description="Helical" evidence="1">
    <location>
        <begin position="260"/>
        <end position="279"/>
    </location>
</feature>